<feature type="signal peptide" evidence="2">
    <location>
        <begin position="1"/>
        <end position="17"/>
    </location>
</feature>
<evidence type="ECO:0000256" key="1">
    <source>
        <dbReference type="SAM" id="MobiDB-lite"/>
    </source>
</evidence>
<protein>
    <submittedName>
        <fullName evidence="3">Uncharacterized protein</fullName>
    </submittedName>
</protein>
<dbReference type="AlphaFoldDB" id="A0A8E2EI17"/>
<gene>
    <name evidence="3" type="ORF">K432DRAFT_378837</name>
</gene>
<feature type="compositionally biased region" description="Polar residues" evidence="1">
    <location>
        <begin position="158"/>
        <end position="174"/>
    </location>
</feature>
<evidence type="ECO:0000313" key="3">
    <source>
        <dbReference type="EMBL" id="OCK84173.1"/>
    </source>
</evidence>
<reference evidence="3 4" key="1">
    <citation type="journal article" date="2016" name="Nat. Commun.">
        <title>Ectomycorrhizal ecology is imprinted in the genome of the dominant symbiotic fungus Cenococcum geophilum.</title>
        <authorList>
            <consortium name="DOE Joint Genome Institute"/>
            <person name="Peter M."/>
            <person name="Kohler A."/>
            <person name="Ohm R.A."/>
            <person name="Kuo A."/>
            <person name="Krutzmann J."/>
            <person name="Morin E."/>
            <person name="Arend M."/>
            <person name="Barry K.W."/>
            <person name="Binder M."/>
            <person name="Choi C."/>
            <person name="Clum A."/>
            <person name="Copeland A."/>
            <person name="Grisel N."/>
            <person name="Haridas S."/>
            <person name="Kipfer T."/>
            <person name="LaButti K."/>
            <person name="Lindquist E."/>
            <person name="Lipzen A."/>
            <person name="Maire R."/>
            <person name="Meier B."/>
            <person name="Mihaltcheva S."/>
            <person name="Molinier V."/>
            <person name="Murat C."/>
            <person name="Poggeler S."/>
            <person name="Quandt C.A."/>
            <person name="Sperisen C."/>
            <person name="Tritt A."/>
            <person name="Tisserant E."/>
            <person name="Crous P.W."/>
            <person name="Henrissat B."/>
            <person name="Nehls U."/>
            <person name="Egli S."/>
            <person name="Spatafora J.W."/>
            <person name="Grigoriev I.V."/>
            <person name="Martin F.M."/>
        </authorList>
    </citation>
    <scope>NUCLEOTIDE SEQUENCE [LARGE SCALE GENOMIC DNA]</scope>
    <source>
        <strain evidence="3 4">CBS 459.81</strain>
    </source>
</reference>
<feature type="chain" id="PRO_5034400572" evidence="2">
    <location>
        <begin position="18"/>
        <end position="200"/>
    </location>
</feature>
<keyword evidence="4" id="KW-1185">Reference proteome</keyword>
<dbReference type="OrthoDB" id="3792495at2759"/>
<sequence>MHFLAVLFAILPAFTSAAMKAAHPFRRDTIQSPADVCGDNYNDCGQGYCCYSYEKCMSGTDGIPYCLDSTLTTEGIDPQSLVAYQFNTSPGGVAATTPTASPASPTTAVPASAASSFSAVSAASSSLSSRAASAASPALSSNTQSSTAPVASGVGATSKASVNGTSTQSASAVSTGAATRVGEPVRGGVVLLGAALGLIL</sequence>
<name>A0A8E2EI17_9PEZI</name>
<feature type="region of interest" description="Disordered" evidence="1">
    <location>
        <begin position="136"/>
        <end position="174"/>
    </location>
</feature>
<evidence type="ECO:0000313" key="4">
    <source>
        <dbReference type="Proteomes" id="UP000250266"/>
    </source>
</evidence>
<proteinExistence type="predicted"/>
<organism evidence="3 4">
    <name type="scientific">Lepidopterella palustris CBS 459.81</name>
    <dbReference type="NCBI Taxonomy" id="1314670"/>
    <lineage>
        <taxon>Eukaryota</taxon>
        <taxon>Fungi</taxon>
        <taxon>Dikarya</taxon>
        <taxon>Ascomycota</taxon>
        <taxon>Pezizomycotina</taxon>
        <taxon>Dothideomycetes</taxon>
        <taxon>Pleosporomycetidae</taxon>
        <taxon>Mytilinidiales</taxon>
        <taxon>Argynnaceae</taxon>
        <taxon>Lepidopterella</taxon>
    </lineage>
</organism>
<dbReference type="Proteomes" id="UP000250266">
    <property type="component" value="Unassembled WGS sequence"/>
</dbReference>
<accession>A0A8E2EI17</accession>
<dbReference type="EMBL" id="KV744843">
    <property type="protein sequence ID" value="OCK84173.1"/>
    <property type="molecule type" value="Genomic_DNA"/>
</dbReference>
<evidence type="ECO:0000256" key="2">
    <source>
        <dbReference type="SAM" id="SignalP"/>
    </source>
</evidence>
<keyword evidence="2" id="KW-0732">Signal</keyword>